<dbReference type="GO" id="GO:0046688">
    <property type="term" value="P:response to copper ion"/>
    <property type="evidence" value="ECO:0007669"/>
    <property type="project" value="InterPro"/>
</dbReference>
<feature type="domain" description="Copper resistance protein D" evidence="11">
    <location>
        <begin position="292"/>
        <end position="384"/>
    </location>
</feature>
<dbReference type="InterPro" id="IPR032694">
    <property type="entry name" value="CopC/D"/>
</dbReference>
<evidence type="ECO:0000256" key="8">
    <source>
        <dbReference type="ARBA" id="ARBA00023136"/>
    </source>
</evidence>
<evidence type="ECO:0000259" key="11">
    <source>
        <dbReference type="Pfam" id="PF05425"/>
    </source>
</evidence>
<gene>
    <name evidence="12" type="ORF">Prum_034340</name>
</gene>
<evidence type="ECO:0000256" key="7">
    <source>
        <dbReference type="ARBA" id="ARBA00023008"/>
    </source>
</evidence>
<keyword evidence="8 9" id="KW-0472">Membrane</keyword>
<evidence type="ECO:0000256" key="5">
    <source>
        <dbReference type="ARBA" id="ARBA00022729"/>
    </source>
</evidence>
<evidence type="ECO:0000256" key="2">
    <source>
        <dbReference type="ARBA" id="ARBA00022475"/>
    </source>
</evidence>
<keyword evidence="3 9" id="KW-0812">Transmembrane</keyword>
<organism evidence="12 13">
    <name type="scientific">Phytohabitans rumicis</name>
    <dbReference type="NCBI Taxonomy" id="1076125"/>
    <lineage>
        <taxon>Bacteria</taxon>
        <taxon>Bacillati</taxon>
        <taxon>Actinomycetota</taxon>
        <taxon>Actinomycetes</taxon>
        <taxon>Micromonosporales</taxon>
        <taxon>Micromonosporaceae</taxon>
    </lineage>
</organism>
<accession>A0A6V8KXI3</accession>
<feature type="transmembrane region" description="Helical" evidence="9">
    <location>
        <begin position="329"/>
        <end position="350"/>
    </location>
</feature>
<dbReference type="InterPro" id="IPR014755">
    <property type="entry name" value="Cu-Rt/internalin_Ig-like"/>
</dbReference>
<dbReference type="GO" id="GO:0006825">
    <property type="term" value="P:copper ion transport"/>
    <property type="evidence" value="ECO:0007669"/>
    <property type="project" value="InterPro"/>
</dbReference>
<feature type="transmembrane region" description="Helical" evidence="9">
    <location>
        <begin position="149"/>
        <end position="169"/>
    </location>
</feature>
<evidence type="ECO:0000256" key="1">
    <source>
        <dbReference type="ARBA" id="ARBA00004651"/>
    </source>
</evidence>
<comment type="subcellular location">
    <subcellularLocation>
        <location evidence="1">Cell membrane</location>
        <topology evidence="1">Multi-pass membrane protein</topology>
    </subcellularLocation>
</comment>
<keyword evidence="6 9" id="KW-1133">Transmembrane helix</keyword>
<dbReference type="Gene3D" id="2.60.40.1220">
    <property type="match status" value="1"/>
</dbReference>
<keyword evidence="2" id="KW-1003">Cell membrane</keyword>
<evidence type="ECO:0000313" key="13">
    <source>
        <dbReference type="Proteomes" id="UP000482960"/>
    </source>
</evidence>
<feature type="transmembrane region" description="Helical" evidence="9">
    <location>
        <begin position="117"/>
        <end position="137"/>
    </location>
</feature>
<comment type="caution">
    <text evidence="12">The sequence shown here is derived from an EMBL/GenBank/DDBJ whole genome shotgun (WGS) entry which is preliminary data.</text>
</comment>
<evidence type="ECO:0000256" key="9">
    <source>
        <dbReference type="SAM" id="Phobius"/>
    </source>
</evidence>
<feature type="domain" description="CopC" evidence="10">
    <location>
        <begin position="2"/>
        <end position="91"/>
    </location>
</feature>
<reference evidence="12 13" key="1">
    <citation type="submission" date="2020-03" db="EMBL/GenBank/DDBJ databases">
        <title>Whole genome shotgun sequence of Phytohabitans rumicis NBRC 108638.</title>
        <authorList>
            <person name="Komaki H."/>
            <person name="Tamura T."/>
        </authorList>
    </citation>
    <scope>NUCLEOTIDE SEQUENCE [LARGE SCALE GENOMIC DNA]</scope>
    <source>
        <strain evidence="12 13">NBRC 108638</strain>
    </source>
</reference>
<reference evidence="12 13" key="2">
    <citation type="submission" date="2020-03" db="EMBL/GenBank/DDBJ databases">
        <authorList>
            <person name="Ichikawa N."/>
            <person name="Kimura A."/>
            <person name="Kitahashi Y."/>
            <person name="Uohara A."/>
        </authorList>
    </citation>
    <scope>NUCLEOTIDE SEQUENCE [LARGE SCALE GENOMIC DNA]</scope>
    <source>
        <strain evidence="12 13">NBRC 108638</strain>
    </source>
</reference>
<feature type="transmembrane region" description="Helical" evidence="9">
    <location>
        <begin position="222"/>
        <end position="241"/>
    </location>
</feature>
<dbReference type="InterPro" id="IPR014756">
    <property type="entry name" value="Ig_E-set"/>
</dbReference>
<dbReference type="Pfam" id="PF05425">
    <property type="entry name" value="CopD"/>
    <property type="match status" value="1"/>
</dbReference>
<evidence type="ECO:0000256" key="3">
    <source>
        <dbReference type="ARBA" id="ARBA00022692"/>
    </source>
</evidence>
<dbReference type="GO" id="GO:0005886">
    <property type="term" value="C:plasma membrane"/>
    <property type="evidence" value="ECO:0007669"/>
    <property type="project" value="UniProtKB-SubCell"/>
</dbReference>
<feature type="transmembrane region" description="Helical" evidence="9">
    <location>
        <begin position="362"/>
        <end position="385"/>
    </location>
</feature>
<dbReference type="InterPro" id="IPR007348">
    <property type="entry name" value="CopC_dom"/>
</dbReference>
<dbReference type="PANTHER" id="PTHR34820">
    <property type="entry name" value="INNER MEMBRANE PROTEIN YEBZ"/>
    <property type="match status" value="1"/>
</dbReference>
<evidence type="ECO:0000313" key="12">
    <source>
        <dbReference type="EMBL" id="GFJ89792.1"/>
    </source>
</evidence>
<name>A0A6V8KXI3_9ACTN</name>
<dbReference type="Proteomes" id="UP000482960">
    <property type="component" value="Unassembled WGS sequence"/>
</dbReference>
<keyword evidence="5" id="KW-0732">Signal</keyword>
<keyword evidence="7" id="KW-0186">Copper</keyword>
<dbReference type="Pfam" id="PF04234">
    <property type="entry name" value="CopC"/>
    <property type="match status" value="1"/>
</dbReference>
<protein>
    <submittedName>
        <fullName evidence="12">Transport integral membrane protein</fullName>
    </submittedName>
</protein>
<keyword evidence="13" id="KW-1185">Reference proteome</keyword>
<feature type="transmembrane region" description="Helical" evidence="9">
    <location>
        <begin position="261"/>
        <end position="279"/>
    </location>
</feature>
<dbReference type="GO" id="GO:0005507">
    <property type="term" value="F:copper ion binding"/>
    <property type="evidence" value="ECO:0007669"/>
    <property type="project" value="InterPro"/>
</dbReference>
<proteinExistence type="predicted"/>
<dbReference type="GO" id="GO:0042597">
    <property type="term" value="C:periplasmic space"/>
    <property type="evidence" value="ECO:0007669"/>
    <property type="project" value="InterPro"/>
</dbReference>
<dbReference type="InterPro" id="IPR008457">
    <property type="entry name" value="Cu-R_CopD_dom"/>
</dbReference>
<dbReference type="PANTHER" id="PTHR34820:SF4">
    <property type="entry name" value="INNER MEMBRANE PROTEIN YEBZ"/>
    <property type="match status" value="1"/>
</dbReference>
<evidence type="ECO:0000256" key="4">
    <source>
        <dbReference type="ARBA" id="ARBA00022723"/>
    </source>
</evidence>
<keyword evidence="4" id="KW-0479">Metal-binding</keyword>
<feature type="transmembrane region" description="Helical" evidence="9">
    <location>
        <begin position="299"/>
        <end position="317"/>
    </location>
</feature>
<dbReference type="SUPFAM" id="SSF81296">
    <property type="entry name" value="E set domains"/>
    <property type="match status" value="1"/>
</dbReference>
<evidence type="ECO:0000259" key="10">
    <source>
        <dbReference type="Pfam" id="PF04234"/>
    </source>
</evidence>
<dbReference type="AlphaFoldDB" id="A0A6V8KXI3"/>
<dbReference type="EMBL" id="BLPG01000001">
    <property type="protein sequence ID" value="GFJ89792.1"/>
    <property type="molecule type" value="Genomic_DNA"/>
</dbReference>
<evidence type="ECO:0000256" key="6">
    <source>
        <dbReference type="ARBA" id="ARBA00022989"/>
    </source>
</evidence>
<sequence>MTATPQQGAVVATAPTTIALTFNEPVRVIPGKTQVIAPNGKRINDGDPVATGTTLTIAVRTADRPLGTYVVSYRIISADSHPLTGAYTFSVGAPSETAPEVSTDNTAVAVLLSAAKYAGYVGLTFVVGPLLMLAVLWPRRQSRRGPLRLVWAGLSLLAASTVCSLWLQAPYTSGAGPFDVSPLELKQVVTSETGVALLVRLLVIAVVAALIRPALRVKARRVTRFALAGAAVVGLFTWPFAGHPAASPIPPVSAVGDVLHLASMAVWLGGLIVLVAFLLRRGGPDHRVLGIILPIWSRWATAAVCWLVLGGVLQAVIEIGGLARLFDTRYGQLLLVKAGLLIAVLAVAFFSRRLVLRSSPGGVRRLASVELGITAFILVASSALVQTTPGRSAGVEAAAAEQAVGFSTTLNSSVYSVQFEIFPVQLGEYNTLHAFVYTPEGKPVQDVAEWKVTLSLPEKGIDGLKNDVVTIDGNQGIGPLSFPYPGKWELTLTIRISDVDQATVRTTVPVP</sequence>
<feature type="transmembrane region" description="Helical" evidence="9">
    <location>
        <begin position="189"/>
        <end position="210"/>
    </location>
</feature>
<dbReference type="RefSeq" id="WP_246277920.1">
    <property type="nucleotide sequence ID" value="NZ_BLPG01000001.1"/>
</dbReference>